<evidence type="ECO:0000313" key="3">
    <source>
        <dbReference type="Proteomes" id="UP000198775"/>
    </source>
</evidence>
<proteinExistence type="predicted"/>
<dbReference type="GO" id="GO:0006313">
    <property type="term" value="P:DNA transposition"/>
    <property type="evidence" value="ECO:0007669"/>
    <property type="project" value="InterPro"/>
</dbReference>
<organism evidence="2 3">
    <name type="scientific">Halorientalis persicus</name>
    <dbReference type="NCBI Taxonomy" id="1367881"/>
    <lineage>
        <taxon>Archaea</taxon>
        <taxon>Methanobacteriati</taxon>
        <taxon>Methanobacteriota</taxon>
        <taxon>Stenosarchaea group</taxon>
        <taxon>Halobacteria</taxon>
        <taxon>Halobacteriales</taxon>
        <taxon>Haloarculaceae</taxon>
        <taxon>Halorientalis</taxon>
    </lineage>
</organism>
<evidence type="ECO:0000313" key="2">
    <source>
        <dbReference type="EMBL" id="SEP30845.1"/>
    </source>
</evidence>
<dbReference type="RefSeq" id="WP_092665122.1">
    <property type="nucleotide sequence ID" value="NZ_FOCX01000075.1"/>
</dbReference>
<gene>
    <name evidence="2" type="ORF">SAMN05216388_10754</name>
</gene>
<dbReference type="EMBL" id="FOCX01000075">
    <property type="protein sequence ID" value="SEP30845.1"/>
    <property type="molecule type" value="Genomic_DNA"/>
</dbReference>
<accession>A0A1H8WT55</accession>
<dbReference type="AlphaFoldDB" id="A0A1H8WT55"/>
<evidence type="ECO:0000259" key="1">
    <source>
        <dbReference type="Pfam" id="PF01609"/>
    </source>
</evidence>
<protein>
    <submittedName>
        <fullName evidence="2">Transposase DDE domain-containing protein</fullName>
    </submittedName>
</protein>
<feature type="domain" description="Transposase IS4-like" evidence="1">
    <location>
        <begin position="324"/>
        <end position="469"/>
    </location>
</feature>
<dbReference type="Proteomes" id="UP000198775">
    <property type="component" value="Unassembled WGS sequence"/>
</dbReference>
<dbReference type="GO" id="GO:0004803">
    <property type="term" value="F:transposase activity"/>
    <property type="evidence" value="ECO:0007669"/>
    <property type="project" value="InterPro"/>
</dbReference>
<dbReference type="OrthoDB" id="226336at2157"/>
<dbReference type="InterPro" id="IPR002559">
    <property type="entry name" value="Transposase_11"/>
</dbReference>
<reference evidence="3" key="1">
    <citation type="submission" date="2016-10" db="EMBL/GenBank/DDBJ databases">
        <authorList>
            <person name="Varghese N."/>
            <person name="Submissions S."/>
        </authorList>
    </citation>
    <scope>NUCLEOTIDE SEQUENCE [LARGE SCALE GENOMIC DNA]</scope>
    <source>
        <strain evidence="3">IBRC-M 10043</strain>
    </source>
</reference>
<dbReference type="GO" id="GO:0003677">
    <property type="term" value="F:DNA binding"/>
    <property type="evidence" value="ECO:0007669"/>
    <property type="project" value="InterPro"/>
</dbReference>
<dbReference type="Pfam" id="PF01609">
    <property type="entry name" value="DDE_Tnp_1"/>
    <property type="match status" value="1"/>
</dbReference>
<keyword evidence="3" id="KW-1185">Reference proteome</keyword>
<name>A0A1H8WT55_9EURY</name>
<sequence>MSLAELIFEGLPKGWCESADPTPHELLAEQIGQIDVEGKYLDFEATPNLSDKLSTGEAFRLYIFSEFSVLAETRIANRLSRKSFRERLAVYESVSQPTINRIGDRVPPEAVAYVEGEREVLGDRLRAHGMDTDALKLPDPEPTPDGSGPPEVVEIGRQMRQSIQQFIRFDRDASTRYAKDELLSILAAAGKDDIFPNEAAENLALKPFYYERPVPDSQDLFHHVYPIQQREVERMFIAANEALIDLAELYHDFGESVDVAADITDWPWYGTIDPDDRPGWVQGTKPGRNYAYSWKFATFSIVDSPAPLTVLALPVKSESNAGYYVRRLLRMAEAKFNVRRIYLDRGFYTGDATRMVKSMDVDWIIKAKRQASDIKEMIDDAKDNPPRQGVIDWAITGIDEEDYAFTVPAEKRSPFIEQVGDDDEDEEYKNWAVFYTNLDPRNHGFDKLAADYRNRWGIETSYRVIKHKFLPNSGSRHLNVRSFVFNYAVSLYNSWVVANLRAADEEGINLEAETTDRPYKANHFLTALVDDTHFVETDEVSNLSDHSTILSKGTFF</sequence>